<keyword evidence="2" id="KW-1133">Transmembrane helix</keyword>
<comment type="caution">
    <text evidence="4">The sequence shown here is derived from an EMBL/GenBank/DDBJ whole genome shotgun (WGS) entry which is preliminary data.</text>
</comment>
<dbReference type="RefSeq" id="WP_203775772.1">
    <property type="nucleotide sequence ID" value="NZ_BAAABO010000064.1"/>
</dbReference>
<accession>A0ABQ3YHQ5</accession>
<dbReference type="InterPro" id="IPR002182">
    <property type="entry name" value="NB-ARC"/>
</dbReference>
<feature type="repeat" description="WD" evidence="1">
    <location>
        <begin position="767"/>
        <end position="808"/>
    </location>
</feature>
<gene>
    <name evidence="4" type="ORF">Ade02nite_81480</name>
</gene>
<dbReference type="SUPFAM" id="SSF52540">
    <property type="entry name" value="P-loop containing nucleoside triphosphate hydrolases"/>
    <property type="match status" value="1"/>
</dbReference>
<dbReference type="PANTHER" id="PTHR19879:SF9">
    <property type="entry name" value="TRANSCRIPTION INITIATION FACTOR TFIID SUBUNIT 5"/>
    <property type="match status" value="1"/>
</dbReference>
<keyword evidence="1" id="KW-0853">WD repeat</keyword>
<dbReference type="InterPro" id="IPR036388">
    <property type="entry name" value="WH-like_DNA-bd_sf"/>
</dbReference>
<dbReference type="Pfam" id="PF00931">
    <property type="entry name" value="NB-ARC"/>
    <property type="match status" value="1"/>
</dbReference>
<dbReference type="Gene3D" id="1.10.10.10">
    <property type="entry name" value="Winged helix-like DNA-binding domain superfamily/Winged helix DNA-binding domain"/>
    <property type="match status" value="1"/>
</dbReference>
<feature type="repeat" description="WD" evidence="1">
    <location>
        <begin position="809"/>
        <end position="850"/>
    </location>
</feature>
<dbReference type="PROSITE" id="PS50294">
    <property type="entry name" value="WD_REPEATS_REGION"/>
    <property type="match status" value="2"/>
</dbReference>
<dbReference type="PANTHER" id="PTHR19879">
    <property type="entry name" value="TRANSCRIPTION INITIATION FACTOR TFIID"/>
    <property type="match status" value="1"/>
</dbReference>
<dbReference type="PROSITE" id="PS50082">
    <property type="entry name" value="WD_REPEATS_2"/>
    <property type="match status" value="4"/>
</dbReference>
<keyword evidence="5" id="KW-1185">Reference proteome</keyword>
<evidence type="ECO:0000313" key="4">
    <source>
        <dbReference type="EMBL" id="GID79507.1"/>
    </source>
</evidence>
<dbReference type="EMBL" id="BOMI01000172">
    <property type="protein sequence ID" value="GID79507.1"/>
    <property type="molecule type" value="Genomic_DNA"/>
</dbReference>
<reference evidence="4 5" key="1">
    <citation type="submission" date="2021-01" db="EMBL/GenBank/DDBJ databases">
        <title>Whole genome shotgun sequence of Actinoplanes deccanensis NBRC 13994.</title>
        <authorList>
            <person name="Komaki H."/>
            <person name="Tamura T."/>
        </authorList>
    </citation>
    <scope>NUCLEOTIDE SEQUENCE [LARGE SCALE GENOMIC DNA]</scope>
    <source>
        <strain evidence="4 5">NBRC 13994</strain>
    </source>
</reference>
<protein>
    <recommendedName>
        <fullName evidence="3">NB-ARC domain-containing protein</fullName>
    </recommendedName>
</protein>
<sequence>MLAAVAVAAVAATVVSVAVNLATDTGRERVGFIERDPWWWVLGGTLLAVAAGAAVWWTQQRYAGERPRARRPRPVRPDWVVDRPGEVNRVVEALRGDRDTVSITTGVYGAGGFGKSTVAQLVRADRRVRRTFGDEVYWVTVGRDVRHGALAEKVTRLVAEIDPARAHPYPEVWRAAENLAAVLSDGPRRLVIVDDVWFPDQLDAFPAGTRSARLITTRSERLTEGLGTSVKVDQMSEAQARAVLTAGLPPMSPAAVDGLLARTGRWPLLLRLVNGILVEQVRAHGDVDRVAAEVATSAARVDELTGAAARQIDLSDPAQRSQAVTATLEASLGLLTAEERGRLAELAVFAEDETVPVGLVSRLWRRDAVEARALCSRLAHLALVMLKPAGIELHDVVRDYLRDELGPDRLRAAHRALAEAVPGEPWDLPPSERYLWEHLIEHLVAAGDREAAEELATDFRWVSTSLRAFGPLAPLRDLTAAGTPRCDDLARKFAQVAHLLTPTEPDYALDDILDDRLGPWFETWRVRRERPSLLSEWPLPDRPDPMVGRVLAGHRAHVGRITIAADGKTVVTWDLRGTTRCWDSETGRLRLSRSGRREITPAISPDCRRMVTAPALAAPLDGLALLVTDLMTGAERRLAFRRVSPVAQVAAYGPDGSWLATCHLDGKARIWDAGALEAGPALAFPVGTPTALGTFPGRRRIAVATADHAVRIYDAETGDRCAELARPLRDVVTKIVVAPDGERMATITARSSLRLWDPATGTPFDVQNHAAGSATAVAFAPDGERIATASRPGTVDLWDVATGRLRAVLRGHAAVVGAIAIAPDGAWLATGDLSGSVRTWDLSRAEPVPDFLATRPEALHAVALDGNGDRLFTVSRGGPARVWRADDGAACEAAERLARYPHAVATRGAWVARIDGKPIVRRIDNKRRRQRWTGPVSVTSEFLALAPDGTWLVTDGAPPRIWDVATGSPRVELTGRLTTVTALAIAADGTWLAAADDGGRLHLWDAPDGVPRATVQAGSERITALAIAPDSRCLAIGERGGVQVFRSDGVPVRRLRPIAGKVNALAFSPGSDRLAVIGDNGAVQIMEVHTGRPLAMTRVEQHGNDCVWHLTEPLLYVAGERGLYCFRYTHLP</sequence>
<dbReference type="InterPro" id="IPR011047">
    <property type="entry name" value="Quinoprotein_ADH-like_sf"/>
</dbReference>
<name>A0ABQ3YHQ5_9ACTN</name>
<feature type="repeat" description="WD" evidence="1">
    <location>
        <begin position="551"/>
        <end position="592"/>
    </location>
</feature>
<proteinExistence type="predicted"/>
<dbReference type="Gene3D" id="2.130.10.10">
    <property type="entry name" value="YVTN repeat-like/Quinoprotein amine dehydrogenase"/>
    <property type="match status" value="3"/>
</dbReference>
<dbReference type="InterPro" id="IPR027417">
    <property type="entry name" value="P-loop_NTPase"/>
</dbReference>
<feature type="repeat" description="WD" evidence="1">
    <location>
        <begin position="973"/>
        <end position="1014"/>
    </location>
</feature>
<feature type="domain" description="NB-ARC" evidence="3">
    <location>
        <begin position="86"/>
        <end position="228"/>
    </location>
</feature>
<evidence type="ECO:0000313" key="5">
    <source>
        <dbReference type="Proteomes" id="UP000609879"/>
    </source>
</evidence>
<dbReference type="InterPro" id="IPR001680">
    <property type="entry name" value="WD40_rpt"/>
</dbReference>
<dbReference type="Gene3D" id="3.40.50.300">
    <property type="entry name" value="P-loop containing nucleotide triphosphate hydrolases"/>
    <property type="match status" value="1"/>
</dbReference>
<dbReference type="InterPro" id="IPR015943">
    <property type="entry name" value="WD40/YVTN_repeat-like_dom_sf"/>
</dbReference>
<organism evidence="4 5">
    <name type="scientific">Paractinoplanes deccanensis</name>
    <dbReference type="NCBI Taxonomy" id="113561"/>
    <lineage>
        <taxon>Bacteria</taxon>
        <taxon>Bacillati</taxon>
        <taxon>Actinomycetota</taxon>
        <taxon>Actinomycetes</taxon>
        <taxon>Micromonosporales</taxon>
        <taxon>Micromonosporaceae</taxon>
        <taxon>Paractinoplanes</taxon>
    </lineage>
</organism>
<dbReference type="PRINTS" id="PR00364">
    <property type="entry name" value="DISEASERSIST"/>
</dbReference>
<dbReference type="SUPFAM" id="SSF50998">
    <property type="entry name" value="Quinoprotein alcohol dehydrogenase-like"/>
    <property type="match status" value="2"/>
</dbReference>
<keyword evidence="2" id="KW-0812">Transmembrane</keyword>
<evidence type="ECO:0000256" key="2">
    <source>
        <dbReference type="SAM" id="Phobius"/>
    </source>
</evidence>
<dbReference type="SMART" id="SM00320">
    <property type="entry name" value="WD40"/>
    <property type="match status" value="10"/>
</dbReference>
<keyword evidence="2" id="KW-0472">Membrane</keyword>
<feature type="transmembrane region" description="Helical" evidence="2">
    <location>
        <begin position="38"/>
        <end position="58"/>
    </location>
</feature>
<dbReference type="Proteomes" id="UP000609879">
    <property type="component" value="Unassembled WGS sequence"/>
</dbReference>
<evidence type="ECO:0000256" key="1">
    <source>
        <dbReference type="PROSITE-ProRule" id="PRU00221"/>
    </source>
</evidence>
<dbReference type="Pfam" id="PF00400">
    <property type="entry name" value="WD40"/>
    <property type="match status" value="4"/>
</dbReference>
<dbReference type="Gene3D" id="1.25.40.370">
    <property type="match status" value="1"/>
</dbReference>
<evidence type="ECO:0000259" key="3">
    <source>
        <dbReference type="Pfam" id="PF00931"/>
    </source>
</evidence>